<dbReference type="Proteomes" id="UP000039324">
    <property type="component" value="Unassembled WGS sequence"/>
</dbReference>
<dbReference type="EMBL" id="OVEO01000006">
    <property type="protein sequence ID" value="SPQ96612.1"/>
    <property type="molecule type" value="Genomic_DNA"/>
</dbReference>
<dbReference type="Proteomes" id="UP000290189">
    <property type="component" value="Unassembled WGS sequence"/>
</dbReference>
<keyword evidence="2" id="KW-0496">Mitochondrion</keyword>
<reference evidence="2 4" key="2">
    <citation type="submission" date="2018-03" db="EMBL/GenBank/DDBJ databases">
        <authorList>
            <person name="Fogelqvist J."/>
        </authorList>
    </citation>
    <scope>NUCLEOTIDE SEQUENCE [LARGE SCALE GENOMIC DNA]</scope>
</reference>
<proteinExistence type="predicted"/>
<accession>A0A0G4IGL6</accession>
<sequence>MLDTFIPPNLEDPVEDGEYKSVFKDALFEPVFGDRIVVFKVSRDERDDRLSTISREVQIAAVCRKLQHEFNAVAPDTYHVEFSDCCAIELLPDSIETTLKSEDDILVRRVHFYYNVMGVHFGATLPERP</sequence>
<protein>
    <submittedName>
        <fullName evidence="1">Uncharacterized protein</fullName>
    </submittedName>
</protein>
<reference evidence="1 3" key="1">
    <citation type="submission" date="2015-02" db="EMBL/GenBank/DDBJ databases">
        <authorList>
            <person name="Chooi Y.-H."/>
        </authorList>
    </citation>
    <scope>NUCLEOTIDE SEQUENCE [LARGE SCALE GENOMIC DNA]</scope>
    <source>
        <strain evidence="1">E3</strain>
    </source>
</reference>
<evidence type="ECO:0000313" key="4">
    <source>
        <dbReference type="Proteomes" id="UP000290189"/>
    </source>
</evidence>
<dbReference type="EMBL" id="CDSF01000001">
    <property type="protein sequence ID" value="CEO94250.1"/>
    <property type="molecule type" value="Genomic_DNA"/>
</dbReference>
<keyword evidence="3" id="KW-1185">Reference proteome</keyword>
<name>A0A0G4IGL6_PLABS</name>
<evidence type="ECO:0000313" key="3">
    <source>
        <dbReference type="Proteomes" id="UP000039324"/>
    </source>
</evidence>
<evidence type="ECO:0000313" key="1">
    <source>
        <dbReference type="EMBL" id="CEO94250.1"/>
    </source>
</evidence>
<gene>
    <name evidence="1" type="ORF">PBRA_000035</name>
    <name evidence="2" type="ORF">PLBR_LOCUS3827</name>
</gene>
<organism evidence="1 3">
    <name type="scientific">Plasmodiophora brassicae</name>
    <name type="common">Clubroot disease agent</name>
    <dbReference type="NCBI Taxonomy" id="37360"/>
    <lineage>
        <taxon>Eukaryota</taxon>
        <taxon>Sar</taxon>
        <taxon>Rhizaria</taxon>
        <taxon>Endomyxa</taxon>
        <taxon>Phytomyxea</taxon>
        <taxon>Plasmodiophorida</taxon>
        <taxon>Plasmodiophoridae</taxon>
        <taxon>Plasmodiophora</taxon>
    </lineage>
</organism>
<geneLocation type="mitochondrion" evidence="2"/>
<evidence type="ECO:0000313" key="2">
    <source>
        <dbReference type="EMBL" id="SPQ96612.1"/>
    </source>
</evidence>
<dbReference type="AlphaFoldDB" id="A0A0G4IGL6"/>